<evidence type="ECO:0000256" key="2">
    <source>
        <dbReference type="ARBA" id="ARBA00008814"/>
    </source>
</evidence>
<comment type="similarity">
    <text evidence="2">Belongs to the bacterial solute-binding protein 8 family.</text>
</comment>
<feature type="non-terminal residue" evidence="6">
    <location>
        <position position="1"/>
    </location>
</feature>
<feature type="domain" description="Fe/B12 periplasmic-binding" evidence="5">
    <location>
        <begin position="1"/>
        <end position="94"/>
    </location>
</feature>
<evidence type="ECO:0000259" key="5">
    <source>
        <dbReference type="PROSITE" id="PS50983"/>
    </source>
</evidence>
<dbReference type="Proteomes" id="UP001519887">
    <property type="component" value="Unassembled WGS sequence"/>
</dbReference>
<gene>
    <name evidence="6" type="ORF">K0U00_35680</name>
</gene>
<evidence type="ECO:0000313" key="6">
    <source>
        <dbReference type="EMBL" id="MBW7459410.1"/>
    </source>
</evidence>
<dbReference type="InterPro" id="IPR051313">
    <property type="entry name" value="Bact_iron-sidero_bind"/>
</dbReference>
<keyword evidence="7" id="KW-1185">Reference proteome</keyword>
<organism evidence="6 7">
    <name type="scientific">Paenibacillus sepulcri</name>
    <dbReference type="NCBI Taxonomy" id="359917"/>
    <lineage>
        <taxon>Bacteria</taxon>
        <taxon>Bacillati</taxon>
        <taxon>Bacillota</taxon>
        <taxon>Bacilli</taxon>
        <taxon>Bacillales</taxon>
        <taxon>Paenibacillaceae</taxon>
        <taxon>Paenibacillus</taxon>
    </lineage>
</organism>
<name>A0ABS7CFD5_9BACL</name>
<evidence type="ECO:0000256" key="3">
    <source>
        <dbReference type="ARBA" id="ARBA00022448"/>
    </source>
</evidence>
<reference evidence="6 7" key="1">
    <citation type="submission" date="2021-07" db="EMBL/GenBank/DDBJ databases">
        <title>Paenibacillus radiodurans sp. nov., isolated from the southeastern edge of Tengger Desert.</title>
        <authorList>
            <person name="Zhang G."/>
        </authorList>
    </citation>
    <scope>NUCLEOTIDE SEQUENCE [LARGE SCALE GENOMIC DNA]</scope>
    <source>
        <strain evidence="6 7">CCM 7311</strain>
    </source>
</reference>
<evidence type="ECO:0000256" key="4">
    <source>
        <dbReference type="ARBA" id="ARBA00022729"/>
    </source>
</evidence>
<keyword evidence="3" id="KW-0813">Transport</keyword>
<dbReference type="PANTHER" id="PTHR30532:SF26">
    <property type="entry name" value="IRON(3+)-HYDROXAMATE-BINDING PROTEIN FHUD"/>
    <property type="match status" value="1"/>
</dbReference>
<dbReference type="InterPro" id="IPR002491">
    <property type="entry name" value="ABC_transptr_periplasmic_BD"/>
</dbReference>
<sequence>FKMPHQESSGEQTLQLSMEVLPEYAADYMFLTTYDPEKKGDQLKKLKASGVWSGLDAAKNNRIFYNDYDTFYRYDPIAIVGQIDLIADMLIEQAKESQK</sequence>
<dbReference type="EMBL" id="JAHZIK010001630">
    <property type="protein sequence ID" value="MBW7459410.1"/>
    <property type="molecule type" value="Genomic_DNA"/>
</dbReference>
<keyword evidence="4" id="KW-0732">Signal</keyword>
<dbReference type="PANTHER" id="PTHR30532">
    <property type="entry name" value="IRON III DICITRATE-BINDING PERIPLASMIC PROTEIN"/>
    <property type="match status" value="1"/>
</dbReference>
<protein>
    <submittedName>
        <fullName evidence="6">ABC transporter substrate-binding protein</fullName>
    </submittedName>
</protein>
<dbReference type="Gene3D" id="3.40.50.1980">
    <property type="entry name" value="Nitrogenase molybdenum iron protein domain"/>
    <property type="match status" value="1"/>
</dbReference>
<proteinExistence type="inferred from homology"/>
<comment type="subcellular location">
    <subcellularLocation>
        <location evidence="1">Cell envelope</location>
    </subcellularLocation>
</comment>
<evidence type="ECO:0000256" key="1">
    <source>
        <dbReference type="ARBA" id="ARBA00004196"/>
    </source>
</evidence>
<dbReference type="SUPFAM" id="SSF53807">
    <property type="entry name" value="Helical backbone' metal receptor"/>
    <property type="match status" value="1"/>
</dbReference>
<accession>A0ABS7CFD5</accession>
<comment type="caution">
    <text evidence="6">The sequence shown here is derived from an EMBL/GenBank/DDBJ whole genome shotgun (WGS) entry which is preliminary data.</text>
</comment>
<dbReference type="PROSITE" id="PS50983">
    <property type="entry name" value="FE_B12_PBP"/>
    <property type="match status" value="1"/>
</dbReference>
<evidence type="ECO:0000313" key="7">
    <source>
        <dbReference type="Proteomes" id="UP001519887"/>
    </source>
</evidence>